<comment type="subcellular location">
    <subcellularLocation>
        <location evidence="1">Membrane</location>
        <topology evidence="1">Multi-pass membrane protein</topology>
    </subcellularLocation>
</comment>
<feature type="transmembrane region" description="Helical" evidence="6">
    <location>
        <begin position="69"/>
        <end position="95"/>
    </location>
</feature>
<dbReference type="EMBL" id="CP093547">
    <property type="protein sequence ID" value="UNP28519.1"/>
    <property type="molecule type" value="Genomic_DNA"/>
</dbReference>
<evidence type="ECO:0000313" key="9">
    <source>
        <dbReference type="Proteomes" id="UP000829194"/>
    </source>
</evidence>
<dbReference type="InterPro" id="IPR051401">
    <property type="entry name" value="GtrA_CellWall_Glycosyl"/>
</dbReference>
<feature type="transmembrane region" description="Helical" evidence="6">
    <location>
        <begin position="33"/>
        <end position="57"/>
    </location>
</feature>
<dbReference type="Pfam" id="PF04138">
    <property type="entry name" value="GtrA_DPMS_TM"/>
    <property type="match status" value="1"/>
</dbReference>
<evidence type="ECO:0000259" key="7">
    <source>
        <dbReference type="Pfam" id="PF04138"/>
    </source>
</evidence>
<dbReference type="Proteomes" id="UP000829194">
    <property type="component" value="Chromosome"/>
</dbReference>
<accession>A0ABY3X7J0</accession>
<evidence type="ECO:0000256" key="1">
    <source>
        <dbReference type="ARBA" id="ARBA00004141"/>
    </source>
</evidence>
<keyword evidence="3 6" id="KW-0812">Transmembrane</keyword>
<organism evidence="8 9">
    <name type="scientific">Lysobacter gummosus</name>
    <dbReference type="NCBI Taxonomy" id="262324"/>
    <lineage>
        <taxon>Bacteria</taxon>
        <taxon>Pseudomonadati</taxon>
        <taxon>Pseudomonadota</taxon>
        <taxon>Gammaproteobacteria</taxon>
        <taxon>Lysobacterales</taxon>
        <taxon>Lysobacteraceae</taxon>
        <taxon>Lysobacter</taxon>
    </lineage>
</organism>
<name>A0ABY3X7J0_9GAMM</name>
<protein>
    <submittedName>
        <fullName evidence="8">GtrA family protein</fullName>
    </submittedName>
</protein>
<dbReference type="InterPro" id="IPR007267">
    <property type="entry name" value="GtrA_DPMS_TM"/>
</dbReference>
<dbReference type="PANTHER" id="PTHR38459:SF1">
    <property type="entry name" value="PROPHAGE BACTOPRENOL-LINKED GLUCOSE TRANSLOCASE HOMOLOG"/>
    <property type="match status" value="1"/>
</dbReference>
<keyword evidence="4 6" id="KW-1133">Transmembrane helix</keyword>
<reference evidence="8 9" key="1">
    <citation type="submission" date="2022-03" db="EMBL/GenBank/DDBJ databases">
        <title>Complete genome sequence of Lysobacter capsici VKM B-2533 and Lysobacter gummosus 10.1.1, promising sources of lytic agents.</title>
        <authorList>
            <person name="Tarlachkov S.V."/>
            <person name="Kudryakova I.V."/>
            <person name="Afoshin A.S."/>
            <person name="Leontyevskaya E.A."/>
            <person name="Leontyevskaya N.V."/>
        </authorList>
    </citation>
    <scope>NUCLEOTIDE SEQUENCE [LARGE SCALE GENOMIC DNA]</scope>
    <source>
        <strain evidence="8 9">10.1.1</strain>
    </source>
</reference>
<evidence type="ECO:0000256" key="6">
    <source>
        <dbReference type="SAM" id="Phobius"/>
    </source>
</evidence>
<dbReference type="RefSeq" id="WP_057944094.1">
    <property type="nucleotide sequence ID" value="NZ_CP011131.1"/>
</dbReference>
<feature type="domain" description="GtrA/DPMS transmembrane" evidence="7">
    <location>
        <begin position="9"/>
        <end position="129"/>
    </location>
</feature>
<sequence length="135" mass="14453">MISRRFILFVLAGGAAAVVNFGSRIALSTWMDYVPAITLAYCLGMATAFVLNKIFVFQADGAARLHRQIGWFVAVNLAAVLQTIAISLLLVRVVLPAIGVHAHAETIAHAIGIAVPVVTSYFGHKYLSFAPGRSE</sequence>
<proteinExistence type="inferred from homology"/>
<keyword evidence="5 6" id="KW-0472">Membrane</keyword>
<keyword evidence="9" id="KW-1185">Reference proteome</keyword>
<evidence type="ECO:0000313" key="8">
    <source>
        <dbReference type="EMBL" id="UNP28519.1"/>
    </source>
</evidence>
<evidence type="ECO:0000256" key="3">
    <source>
        <dbReference type="ARBA" id="ARBA00022692"/>
    </source>
</evidence>
<evidence type="ECO:0000256" key="5">
    <source>
        <dbReference type="ARBA" id="ARBA00023136"/>
    </source>
</evidence>
<evidence type="ECO:0000256" key="2">
    <source>
        <dbReference type="ARBA" id="ARBA00009399"/>
    </source>
</evidence>
<gene>
    <name evidence="8" type="ORF">MOV92_18795</name>
</gene>
<evidence type="ECO:0000256" key="4">
    <source>
        <dbReference type="ARBA" id="ARBA00022989"/>
    </source>
</evidence>
<dbReference type="PANTHER" id="PTHR38459">
    <property type="entry name" value="PROPHAGE BACTOPRENOL-LINKED GLUCOSE TRANSLOCASE HOMOLOG"/>
    <property type="match status" value="1"/>
</dbReference>
<comment type="similarity">
    <text evidence="2">Belongs to the GtrA family.</text>
</comment>
<feature type="transmembrane region" description="Helical" evidence="6">
    <location>
        <begin position="107"/>
        <end position="124"/>
    </location>
</feature>